<feature type="domain" description="Carboxyltransferase" evidence="4">
    <location>
        <begin position="8"/>
        <end position="204"/>
    </location>
</feature>
<evidence type="ECO:0000256" key="2">
    <source>
        <dbReference type="ARBA" id="ARBA00022801"/>
    </source>
</evidence>
<keyword evidence="3" id="KW-0067">ATP-binding</keyword>
<accession>A0A398DYL1</accession>
<dbReference type="Gene3D" id="3.30.1360.40">
    <property type="match status" value="1"/>
</dbReference>
<reference evidence="5 6" key="1">
    <citation type="submission" date="2018-09" db="EMBL/GenBank/DDBJ databases">
        <title>Discovery and Ecogenomic Context for Candidatus Cryosericales, a Global Caldiserica Order Active in Thawing Permafrost.</title>
        <authorList>
            <person name="Martinez M.A."/>
            <person name="Woodcroft B.J."/>
            <person name="Ignacio Espinoza J.C."/>
            <person name="Zayed A."/>
            <person name="Singleton C.M."/>
            <person name="Boyd J."/>
            <person name="Li Y.-F."/>
            <person name="Purvine S."/>
            <person name="Maughan H."/>
            <person name="Hodgkins S.B."/>
            <person name="Anderson D."/>
            <person name="Sederholm M."/>
            <person name="Temperton B."/>
            <person name="Saleska S.R."/>
            <person name="Tyson G.W."/>
            <person name="Rich V.I."/>
        </authorList>
    </citation>
    <scope>NUCLEOTIDE SEQUENCE [LARGE SCALE GENOMIC DNA]</scope>
    <source>
        <strain evidence="5 6">SMC1</strain>
    </source>
</reference>
<evidence type="ECO:0000313" key="5">
    <source>
        <dbReference type="EMBL" id="RIE16424.1"/>
    </source>
</evidence>
<gene>
    <name evidence="5" type="primary">pxpB</name>
    <name evidence="5" type="ORF">SMC1_06690</name>
</gene>
<organism evidence="5 6">
    <name type="scientific">Candidatus Cryosericum septentrionale</name>
    <dbReference type="NCBI Taxonomy" id="2290913"/>
    <lineage>
        <taxon>Bacteria</taxon>
        <taxon>Pseudomonadati</taxon>
        <taxon>Caldisericota/Cryosericota group</taxon>
        <taxon>Candidatus Cryosericota</taxon>
        <taxon>Candidatus Cryosericia</taxon>
        <taxon>Candidatus Cryosericales</taxon>
        <taxon>Candidatus Cryosericaceae</taxon>
        <taxon>Candidatus Cryosericum</taxon>
    </lineage>
</organism>
<name>A0A398DYL1_9BACT</name>
<evidence type="ECO:0000256" key="3">
    <source>
        <dbReference type="ARBA" id="ARBA00022840"/>
    </source>
</evidence>
<dbReference type="AlphaFoldDB" id="A0A398DYL1"/>
<dbReference type="Gene3D" id="2.40.100.10">
    <property type="entry name" value="Cyclophilin-like"/>
    <property type="match status" value="1"/>
</dbReference>
<dbReference type="Proteomes" id="UP000266113">
    <property type="component" value="Unassembled WGS sequence"/>
</dbReference>
<protein>
    <submittedName>
        <fullName evidence="5">5-oxoprolinase subunit PxpB</fullName>
        <ecNumber evidence="5">3.5.2.9</ecNumber>
    </submittedName>
</protein>
<dbReference type="GO" id="GO:0017168">
    <property type="term" value="F:5-oxoprolinase (ATP-hydrolyzing) activity"/>
    <property type="evidence" value="ECO:0007669"/>
    <property type="project" value="UniProtKB-EC"/>
</dbReference>
<sequence length="238" mass="25331">MESQEWAVSVVQDGDSCWLVVVGGDVSPSNSPRVHALQRAVETLSPAWLVETVPGYCSLGLVVQPLQVSLEEVEELVSTAARNVTAAPLVQPRTVTIPVCYGGAYGPDMEAVCQQSGLSEQGVVQRHTAAIYQCSMLGFLPGFPYLMGLDPQLATPRAVVPAGSVGIAGAQTGVYPVSSPGGWNIIGRTPLTLFDLSREQPSLVQAGDLVRFSPISLQEFEEQQSHKMLSTGMRCYGV</sequence>
<dbReference type="PANTHER" id="PTHR34698">
    <property type="entry name" value="5-OXOPROLINASE SUBUNIT B"/>
    <property type="match status" value="1"/>
</dbReference>
<dbReference type="Pfam" id="PF02682">
    <property type="entry name" value="CT_C_D"/>
    <property type="match status" value="1"/>
</dbReference>
<dbReference type="SUPFAM" id="SSF50891">
    <property type="entry name" value="Cyclophilin-like"/>
    <property type="match status" value="1"/>
</dbReference>
<evidence type="ECO:0000259" key="4">
    <source>
        <dbReference type="SMART" id="SM00796"/>
    </source>
</evidence>
<dbReference type="InterPro" id="IPR003833">
    <property type="entry name" value="CT_C_D"/>
</dbReference>
<keyword evidence="2 5" id="KW-0378">Hydrolase</keyword>
<dbReference type="EMBL" id="QXIY01000030">
    <property type="protein sequence ID" value="RIE16424.1"/>
    <property type="molecule type" value="Genomic_DNA"/>
</dbReference>
<dbReference type="SUPFAM" id="SSF160467">
    <property type="entry name" value="PH0987 N-terminal domain-like"/>
    <property type="match status" value="1"/>
</dbReference>
<dbReference type="RefSeq" id="WP_119086003.1">
    <property type="nucleotide sequence ID" value="NZ_QXIY01000030.1"/>
</dbReference>
<keyword evidence="6" id="KW-1185">Reference proteome</keyword>
<dbReference type="GO" id="GO:0005524">
    <property type="term" value="F:ATP binding"/>
    <property type="evidence" value="ECO:0007669"/>
    <property type="project" value="UniProtKB-KW"/>
</dbReference>
<dbReference type="InterPro" id="IPR029000">
    <property type="entry name" value="Cyclophilin-like_dom_sf"/>
</dbReference>
<dbReference type="EC" id="3.5.2.9" evidence="5"/>
<dbReference type="SMART" id="SM00796">
    <property type="entry name" value="AHS1"/>
    <property type="match status" value="1"/>
</dbReference>
<proteinExistence type="predicted"/>
<dbReference type="PANTHER" id="PTHR34698:SF2">
    <property type="entry name" value="5-OXOPROLINASE SUBUNIT B"/>
    <property type="match status" value="1"/>
</dbReference>
<keyword evidence="1" id="KW-0547">Nucleotide-binding</keyword>
<evidence type="ECO:0000313" key="6">
    <source>
        <dbReference type="Proteomes" id="UP000266113"/>
    </source>
</evidence>
<evidence type="ECO:0000256" key="1">
    <source>
        <dbReference type="ARBA" id="ARBA00022741"/>
    </source>
</evidence>
<dbReference type="NCBIfam" id="TIGR00370">
    <property type="entry name" value="5-oxoprolinase subunit PxpB"/>
    <property type="match status" value="1"/>
</dbReference>
<comment type="caution">
    <text evidence="5">The sequence shown here is derived from an EMBL/GenBank/DDBJ whole genome shotgun (WGS) entry which is preliminary data.</text>
</comment>
<dbReference type="OrthoDB" id="9778567at2"/>
<dbReference type="InterPro" id="IPR010016">
    <property type="entry name" value="PxpB"/>
</dbReference>